<feature type="non-terminal residue" evidence="1">
    <location>
        <position position="281"/>
    </location>
</feature>
<comment type="caution">
    <text evidence="1">The sequence shown here is derived from an EMBL/GenBank/DDBJ whole genome shotgun (WGS) entry which is preliminary data.</text>
</comment>
<dbReference type="Proteomes" id="UP000789525">
    <property type="component" value="Unassembled WGS sequence"/>
</dbReference>
<gene>
    <name evidence="1" type="ORF">ACOLOM_LOCUS3375</name>
</gene>
<organism evidence="1 2">
    <name type="scientific">Acaulospora colombiana</name>
    <dbReference type="NCBI Taxonomy" id="27376"/>
    <lineage>
        <taxon>Eukaryota</taxon>
        <taxon>Fungi</taxon>
        <taxon>Fungi incertae sedis</taxon>
        <taxon>Mucoromycota</taxon>
        <taxon>Glomeromycotina</taxon>
        <taxon>Glomeromycetes</taxon>
        <taxon>Diversisporales</taxon>
        <taxon>Acaulosporaceae</taxon>
        <taxon>Acaulospora</taxon>
    </lineage>
</organism>
<name>A0ACA9L863_9GLOM</name>
<accession>A0ACA9L863</accession>
<dbReference type="EMBL" id="CAJVPT010004971">
    <property type="protein sequence ID" value="CAG8514636.1"/>
    <property type="molecule type" value="Genomic_DNA"/>
</dbReference>
<proteinExistence type="predicted"/>
<protein>
    <submittedName>
        <fullName evidence="1">57_t:CDS:1</fullName>
    </submittedName>
</protein>
<evidence type="ECO:0000313" key="2">
    <source>
        <dbReference type="Proteomes" id="UP000789525"/>
    </source>
</evidence>
<sequence length="281" mass="31806">MGKSQSKSAHESSSHLEPKPVKKKKQPHQNPSTDNLLDGQLESSNSIQNLSTSSNRSNKSQSMASSIYSTFGSYIDERMFKCIGGRKFMISEDARYMLPFDDDGTITFIKICLSKGYLLFPSNHSSLLPQEHARLQLQHFTLRHIWESNFSAPIHELLQVPGTKVLDVGCATGTWTLEMATEYPLAKFTGIDIIPIYPSEIKPKNVEFEIANILNRLPYEDGTFDFVFMRSMSLTFTTQEWEEVVISELIRVLKPGGWIEIMESDPLWFGAGPATEFLNRV</sequence>
<evidence type="ECO:0000313" key="1">
    <source>
        <dbReference type="EMBL" id="CAG8514636.1"/>
    </source>
</evidence>
<keyword evidence="2" id="KW-1185">Reference proteome</keyword>
<reference evidence="1" key="1">
    <citation type="submission" date="2021-06" db="EMBL/GenBank/DDBJ databases">
        <authorList>
            <person name="Kallberg Y."/>
            <person name="Tangrot J."/>
            <person name="Rosling A."/>
        </authorList>
    </citation>
    <scope>NUCLEOTIDE SEQUENCE</scope>
    <source>
        <strain evidence="1">CL356</strain>
    </source>
</reference>